<dbReference type="GeneID" id="18930688"/>
<keyword evidence="2" id="KW-1185">Reference proteome</keyword>
<accession>F4S0B6</accession>
<name>F4S0B6_MELLP</name>
<dbReference type="EMBL" id="GL883134">
    <property type="protein sequence ID" value="EGG01934.1"/>
    <property type="molecule type" value="Genomic_DNA"/>
</dbReference>
<dbReference type="AlphaFoldDB" id="F4S0B6"/>
<dbReference type="KEGG" id="mlr:MELLADRAFT_66723"/>
<dbReference type="RefSeq" id="XP_007414768.1">
    <property type="nucleotide sequence ID" value="XM_007414706.1"/>
</dbReference>
<dbReference type="HOGENOM" id="CLU_801879_0_0_1"/>
<proteinExistence type="predicted"/>
<reference evidence="2" key="1">
    <citation type="journal article" date="2011" name="Proc. Natl. Acad. Sci. U.S.A.">
        <title>Obligate biotrophy features unraveled by the genomic analysis of rust fungi.</title>
        <authorList>
            <person name="Duplessis S."/>
            <person name="Cuomo C.A."/>
            <person name="Lin Y.-C."/>
            <person name="Aerts A."/>
            <person name="Tisserant E."/>
            <person name="Veneault-Fourrey C."/>
            <person name="Joly D.L."/>
            <person name="Hacquard S."/>
            <person name="Amselem J."/>
            <person name="Cantarel B.L."/>
            <person name="Chiu R."/>
            <person name="Coutinho P.M."/>
            <person name="Feau N."/>
            <person name="Field M."/>
            <person name="Frey P."/>
            <person name="Gelhaye E."/>
            <person name="Goldberg J."/>
            <person name="Grabherr M.G."/>
            <person name="Kodira C.D."/>
            <person name="Kohler A."/>
            <person name="Kuees U."/>
            <person name="Lindquist E.A."/>
            <person name="Lucas S.M."/>
            <person name="Mago R."/>
            <person name="Mauceli E."/>
            <person name="Morin E."/>
            <person name="Murat C."/>
            <person name="Pangilinan J.L."/>
            <person name="Park R."/>
            <person name="Pearson M."/>
            <person name="Quesneville H."/>
            <person name="Rouhier N."/>
            <person name="Sakthikumar S."/>
            <person name="Salamov A.A."/>
            <person name="Schmutz J."/>
            <person name="Selles B."/>
            <person name="Shapiro H."/>
            <person name="Tanguay P."/>
            <person name="Tuskan G.A."/>
            <person name="Henrissat B."/>
            <person name="Van de Peer Y."/>
            <person name="Rouze P."/>
            <person name="Ellis J.G."/>
            <person name="Dodds P.N."/>
            <person name="Schein J.E."/>
            <person name="Zhong S."/>
            <person name="Hamelin R.C."/>
            <person name="Grigoriev I.V."/>
            <person name="Szabo L.J."/>
            <person name="Martin F."/>
        </authorList>
    </citation>
    <scope>NUCLEOTIDE SEQUENCE [LARGE SCALE GENOMIC DNA]</scope>
    <source>
        <strain evidence="2">98AG31 / pathotype 3-4-7</strain>
    </source>
</reference>
<organism evidence="2">
    <name type="scientific">Melampsora larici-populina (strain 98AG31 / pathotype 3-4-7)</name>
    <name type="common">Poplar leaf rust fungus</name>
    <dbReference type="NCBI Taxonomy" id="747676"/>
    <lineage>
        <taxon>Eukaryota</taxon>
        <taxon>Fungi</taxon>
        <taxon>Dikarya</taxon>
        <taxon>Basidiomycota</taxon>
        <taxon>Pucciniomycotina</taxon>
        <taxon>Pucciniomycetes</taxon>
        <taxon>Pucciniales</taxon>
        <taxon>Melampsoraceae</taxon>
        <taxon>Melampsora</taxon>
    </lineage>
</organism>
<protein>
    <submittedName>
        <fullName evidence="1">Uncharacterized protein</fullName>
    </submittedName>
</protein>
<dbReference type="InParanoid" id="F4S0B6"/>
<gene>
    <name evidence="1" type="ORF">MELLADRAFT_66723</name>
</gene>
<dbReference type="OrthoDB" id="10441826at2759"/>
<sequence length="346" mass="40191">MALQSIEEEPLAPNIARSSRPSLRQLMQEYGHNDEVDPWTEISEISVGEGSPYKTNATNRLKSEIAKSFEENLHINDYRGFDGERYDKHLPVTIAGILQLEHSLWAEKLIEILEVTEGDLPTQIIFFQILRQLLRFYDIPFNTVQMVWRHLQGVSCMRHDGNEFFLAWKDEARLTLKAYGNKMIDHIDSCKPGEELLDFVDTQTDMGADGLSLVGDWSLKDQKALFAFWILNQSHYPTFKRNPKLQLWIEAQIVQTRLIRRIQSAPLGLRSLRAARVESALSKLTTYSDIILDCHNSLEDNDYMPFFQSKVKIHPYGLQLDQSLTPKDIIDILKFWSQFNLYHKYL</sequence>
<dbReference type="VEuPathDB" id="FungiDB:MELLADRAFT_66723"/>
<evidence type="ECO:0000313" key="2">
    <source>
        <dbReference type="Proteomes" id="UP000001072"/>
    </source>
</evidence>
<dbReference type="Proteomes" id="UP000001072">
    <property type="component" value="Unassembled WGS sequence"/>
</dbReference>
<evidence type="ECO:0000313" key="1">
    <source>
        <dbReference type="EMBL" id="EGG01934.1"/>
    </source>
</evidence>